<dbReference type="EMBL" id="AOID01000032">
    <property type="protein sequence ID" value="ELY66961.1"/>
    <property type="molecule type" value="Genomic_DNA"/>
</dbReference>
<dbReference type="PATRIC" id="fig|1227496.3.peg.2427"/>
<protein>
    <submittedName>
        <fullName evidence="2">UspA domain-containing protein</fullName>
    </submittedName>
</protein>
<dbReference type="STRING" id="1227496.C489_11997"/>
<evidence type="ECO:0000313" key="3">
    <source>
        <dbReference type="Proteomes" id="UP000011632"/>
    </source>
</evidence>
<dbReference type="AlphaFoldDB" id="L9XZV2"/>
<name>L9XZV2_9EURY</name>
<organism evidence="2 3">
    <name type="scientific">Natrinema versiforme JCM 10478</name>
    <dbReference type="NCBI Taxonomy" id="1227496"/>
    <lineage>
        <taxon>Archaea</taxon>
        <taxon>Methanobacteriati</taxon>
        <taxon>Methanobacteriota</taxon>
        <taxon>Stenosarchaea group</taxon>
        <taxon>Halobacteria</taxon>
        <taxon>Halobacteriales</taxon>
        <taxon>Natrialbaceae</taxon>
        <taxon>Natrinema</taxon>
    </lineage>
</organism>
<keyword evidence="3" id="KW-1185">Reference proteome</keyword>
<proteinExistence type="predicted"/>
<dbReference type="CDD" id="cd00293">
    <property type="entry name" value="USP-like"/>
    <property type="match status" value="1"/>
</dbReference>
<gene>
    <name evidence="2" type="ORF">C489_11997</name>
</gene>
<dbReference type="InterPro" id="IPR006016">
    <property type="entry name" value="UspA"/>
</dbReference>
<reference evidence="2 3" key="1">
    <citation type="journal article" date="2014" name="PLoS Genet.">
        <title>Phylogenetically driven sequencing of extremely halophilic archaea reveals strategies for static and dynamic osmo-response.</title>
        <authorList>
            <person name="Becker E.A."/>
            <person name="Seitzer P.M."/>
            <person name="Tritt A."/>
            <person name="Larsen D."/>
            <person name="Krusor M."/>
            <person name="Yao A.I."/>
            <person name="Wu D."/>
            <person name="Madern D."/>
            <person name="Eisen J.A."/>
            <person name="Darling A.E."/>
            <person name="Facciotti M.T."/>
        </authorList>
    </citation>
    <scope>NUCLEOTIDE SEQUENCE [LARGE SCALE GENOMIC DNA]</scope>
    <source>
        <strain evidence="2 3">JCM 10478</strain>
    </source>
</reference>
<comment type="caution">
    <text evidence="2">The sequence shown here is derived from an EMBL/GenBank/DDBJ whole genome shotgun (WGS) entry which is preliminary data.</text>
</comment>
<sequence length="125" mass="12728">MQYLLGTDSVHTTAAICDYLGDRVTADDAVTAIAVADDATTRRDGEEALNVAPVRLAAAGDVETELRSGTPAETLLEAAAEFDADELVIGTHSGNPGSIGGLGSTAQQLLADAGRPVVVVPIPEL</sequence>
<dbReference type="Gene3D" id="3.40.50.620">
    <property type="entry name" value="HUPs"/>
    <property type="match status" value="1"/>
</dbReference>
<dbReference type="RefSeq" id="WP_006431492.1">
    <property type="nucleotide sequence ID" value="NZ_AOID01000032.1"/>
</dbReference>
<dbReference type="Pfam" id="PF00582">
    <property type="entry name" value="Usp"/>
    <property type="match status" value="1"/>
</dbReference>
<evidence type="ECO:0000259" key="1">
    <source>
        <dbReference type="Pfam" id="PF00582"/>
    </source>
</evidence>
<dbReference type="SUPFAM" id="SSF52402">
    <property type="entry name" value="Adenine nucleotide alpha hydrolases-like"/>
    <property type="match status" value="1"/>
</dbReference>
<dbReference type="OrthoDB" id="157454at2157"/>
<dbReference type="InterPro" id="IPR014729">
    <property type="entry name" value="Rossmann-like_a/b/a_fold"/>
</dbReference>
<dbReference type="Proteomes" id="UP000011632">
    <property type="component" value="Unassembled WGS sequence"/>
</dbReference>
<feature type="domain" description="UspA" evidence="1">
    <location>
        <begin position="34"/>
        <end position="121"/>
    </location>
</feature>
<evidence type="ECO:0000313" key="2">
    <source>
        <dbReference type="EMBL" id="ELY66961.1"/>
    </source>
</evidence>
<accession>L9XZV2</accession>